<comment type="caution">
    <text evidence="7">The sequence shown here is derived from an EMBL/GenBank/DDBJ whole genome shotgun (WGS) entry which is preliminary data.</text>
</comment>
<dbReference type="InterPro" id="IPR003953">
    <property type="entry name" value="FAD-dep_OxRdtase_2_FAD-bd"/>
</dbReference>
<reference evidence="7 8" key="1">
    <citation type="submission" date="2020-08" db="EMBL/GenBank/DDBJ databases">
        <title>A Genomic Blueprint of the Chicken Gut Microbiome.</title>
        <authorList>
            <person name="Gilroy R."/>
            <person name="Ravi A."/>
            <person name="Getino M."/>
            <person name="Pursley I."/>
            <person name="Horton D.L."/>
            <person name="Alikhan N.-F."/>
            <person name="Baker D."/>
            <person name="Gharbi K."/>
            <person name="Hall N."/>
            <person name="Watson M."/>
            <person name="Adriaenssens E.M."/>
            <person name="Foster-Nyarko E."/>
            <person name="Jarju S."/>
            <person name="Secka A."/>
            <person name="Antonio M."/>
            <person name="Oren A."/>
            <person name="Chaudhuri R."/>
            <person name="La Ragione R.M."/>
            <person name="Hildebrand F."/>
            <person name="Pallen M.J."/>
        </authorList>
    </citation>
    <scope>NUCLEOTIDE SEQUENCE [LARGE SCALE GENOMIC DNA]</scope>
    <source>
        <strain evidence="7 8">Sa3CUA2</strain>
    </source>
</reference>
<name>A0ABR8QGQ1_9CELL</name>
<keyword evidence="8" id="KW-1185">Reference proteome</keyword>
<comment type="cofactor">
    <cofactor evidence="1">
        <name>FAD</name>
        <dbReference type="ChEBI" id="CHEBI:57692"/>
    </cofactor>
</comment>
<evidence type="ECO:0000256" key="2">
    <source>
        <dbReference type="ARBA" id="ARBA00022630"/>
    </source>
</evidence>
<proteinExistence type="predicted"/>
<protein>
    <submittedName>
        <fullName evidence="7">FAD-dependent oxidoreductase</fullName>
    </submittedName>
</protein>
<dbReference type="PRINTS" id="PR00411">
    <property type="entry name" value="PNDRDTASEI"/>
</dbReference>
<feature type="domain" description="FAD-dependent oxidoreductase 2 FAD-binding" evidence="5">
    <location>
        <begin position="111"/>
        <end position="430"/>
    </location>
</feature>
<keyword evidence="2" id="KW-0285">Flavoprotein</keyword>
<evidence type="ECO:0000313" key="8">
    <source>
        <dbReference type="Proteomes" id="UP000604241"/>
    </source>
</evidence>
<evidence type="ECO:0000259" key="6">
    <source>
        <dbReference type="Pfam" id="PF01266"/>
    </source>
</evidence>
<dbReference type="Pfam" id="PF01266">
    <property type="entry name" value="DAO"/>
    <property type="match status" value="1"/>
</dbReference>
<evidence type="ECO:0000313" key="7">
    <source>
        <dbReference type="EMBL" id="MBD7919608.1"/>
    </source>
</evidence>
<feature type="domain" description="FAD dependent oxidoreductase" evidence="6">
    <location>
        <begin position="8"/>
        <end position="86"/>
    </location>
</feature>
<evidence type="ECO:0000256" key="1">
    <source>
        <dbReference type="ARBA" id="ARBA00001974"/>
    </source>
</evidence>
<dbReference type="InterPro" id="IPR027477">
    <property type="entry name" value="Succ_DH/fumarate_Rdtase_cat_sf"/>
</dbReference>
<dbReference type="SUPFAM" id="SSF51905">
    <property type="entry name" value="FAD/NAD(P)-binding domain"/>
    <property type="match status" value="1"/>
</dbReference>
<dbReference type="PANTHER" id="PTHR43400:SF7">
    <property type="entry name" value="FAD-DEPENDENT OXIDOREDUCTASE 2 FAD BINDING DOMAIN-CONTAINING PROTEIN"/>
    <property type="match status" value="1"/>
</dbReference>
<keyword evidence="4" id="KW-0560">Oxidoreductase</keyword>
<gene>
    <name evidence="7" type="ORF">H9657_15160</name>
</gene>
<dbReference type="Gene3D" id="3.90.700.10">
    <property type="entry name" value="Succinate dehydrogenase/fumarate reductase flavoprotein, catalytic domain"/>
    <property type="match status" value="1"/>
</dbReference>
<accession>A0ABR8QGQ1</accession>
<evidence type="ECO:0000256" key="3">
    <source>
        <dbReference type="ARBA" id="ARBA00022827"/>
    </source>
</evidence>
<dbReference type="EMBL" id="JACSQV010000014">
    <property type="protein sequence ID" value="MBD7919608.1"/>
    <property type="molecule type" value="Genomic_DNA"/>
</dbReference>
<dbReference type="SUPFAM" id="SSF56425">
    <property type="entry name" value="Succinate dehydrogenase/fumarate reductase flavoprotein, catalytic domain"/>
    <property type="match status" value="1"/>
</dbReference>
<evidence type="ECO:0000256" key="4">
    <source>
        <dbReference type="ARBA" id="ARBA00023002"/>
    </source>
</evidence>
<keyword evidence="3" id="KW-0274">FAD</keyword>
<dbReference type="PANTHER" id="PTHR43400">
    <property type="entry name" value="FUMARATE REDUCTASE"/>
    <property type="match status" value="1"/>
</dbReference>
<dbReference type="Pfam" id="PF00890">
    <property type="entry name" value="FAD_binding_2"/>
    <property type="match status" value="1"/>
</dbReference>
<dbReference type="InterPro" id="IPR006076">
    <property type="entry name" value="FAD-dep_OxRdtase"/>
</dbReference>
<dbReference type="Gene3D" id="3.50.50.60">
    <property type="entry name" value="FAD/NAD(P)-binding domain"/>
    <property type="match status" value="1"/>
</dbReference>
<dbReference type="RefSeq" id="WP_191784262.1">
    <property type="nucleotide sequence ID" value="NZ_JACSQV010000014.1"/>
</dbReference>
<evidence type="ECO:0000259" key="5">
    <source>
        <dbReference type="Pfam" id="PF00890"/>
    </source>
</evidence>
<sequence>MVEVRRYDVVVVGAGMAGTSAALAASRAGARVALLEKQAEPGGSAALSVGMFWTAPSVEAYRRRIPRGDVALAERVVADHRETLEEIRALGARVAEAETRDIMTFGIGWSIDVRAMLSLARAEVQAAGGRLATGATAVELLQDEARAVAGVLVREAAGALVRYEAGATVLATGGFQGAPELLARYVGPHADRLVLRSNRGSVGDGLRLATGAGASATAGLATYYGHLLPYPLDTFGPEDFTPMTQYYSDATLLVNLRGERFCDETLGDEILNQAVTLQPEGRGVMLFDHDVRSTRAVAESFPGLGAVDRFDLARRGGGRCAEAATLEQLVRTVTAWGVDGDRLARTLQHYTDVTLAGGGVSDGVPVSPSARAPHTGPFYALMVQPSVTFTLGGVRIDTDARALDADGRPVPGLHVAGSDIGGLSNEGYAGGLAPAYITGRWAGRAAAAVVGG</sequence>
<dbReference type="Proteomes" id="UP000604241">
    <property type="component" value="Unassembled WGS sequence"/>
</dbReference>
<dbReference type="InterPro" id="IPR036188">
    <property type="entry name" value="FAD/NAD-bd_sf"/>
</dbReference>
<dbReference type="InterPro" id="IPR050315">
    <property type="entry name" value="FAD-oxidoreductase_2"/>
</dbReference>
<organism evidence="7 8">
    <name type="scientific">Cellulomonas avistercoris</name>
    <dbReference type="NCBI Taxonomy" id="2762242"/>
    <lineage>
        <taxon>Bacteria</taxon>
        <taxon>Bacillati</taxon>
        <taxon>Actinomycetota</taxon>
        <taxon>Actinomycetes</taxon>
        <taxon>Micrococcales</taxon>
        <taxon>Cellulomonadaceae</taxon>
        <taxon>Cellulomonas</taxon>
    </lineage>
</organism>